<proteinExistence type="predicted"/>
<dbReference type="Proteomes" id="UP001153387">
    <property type="component" value="Unassembled WGS sequence"/>
</dbReference>
<gene>
    <name evidence="1" type="ORF">OMP38_01260</name>
</gene>
<reference evidence="1 2" key="1">
    <citation type="submission" date="2022-10" db="EMBL/GenBank/DDBJ databases">
        <title>Comparative genomic analysis of Cohnella hashimotonis sp. nov., isolated from the International Space Station.</title>
        <authorList>
            <person name="Simpson A."/>
            <person name="Venkateswaran K."/>
        </authorList>
    </citation>
    <scope>NUCLEOTIDE SEQUENCE [LARGE SCALE GENOMIC DNA]</scope>
    <source>
        <strain evidence="1 2">DSM 18997</strain>
    </source>
</reference>
<dbReference type="EMBL" id="JAPDHZ010000002">
    <property type="protein sequence ID" value="MDG0789631.1"/>
    <property type="molecule type" value="Genomic_DNA"/>
</dbReference>
<organism evidence="1 2">
    <name type="scientific">Cohnella ginsengisoli</name>
    <dbReference type="NCBI Taxonomy" id="425004"/>
    <lineage>
        <taxon>Bacteria</taxon>
        <taxon>Bacillati</taxon>
        <taxon>Bacillota</taxon>
        <taxon>Bacilli</taxon>
        <taxon>Bacillales</taxon>
        <taxon>Paenibacillaceae</taxon>
        <taxon>Cohnella</taxon>
    </lineage>
</organism>
<comment type="caution">
    <text evidence="1">The sequence shown here is derived from an EMBL/GenBank/DDBJ whole genome shotgun (WGS) entry which is preliminary data.</text>
</comment>
<dbReference type="AlphaFoldDB" id="A0A9X4KD75"/>
<protein>
    <submittedName>
        <fullName evidence="1">Uncharacterized protein</fullName>
    </submittedName>
</protein>
<accession>A0A9X4KD75</accession>
<dbReference type="RefSeq" id="WP_277563551.1">
    <property type="nucleotide sequence ID" value="NZ_JAPDHZ010000002.1"/>
</dbReference>
<sequence length="177" mass="19462">MKLRILPIATTALVSAALLFGGWFAYRHYGVEQPLDRAAAKVPGVESARSDMNADNVTIKVKLSDFADLANVYRTVKEEGARAIGSKSLTLVAENSDNEALEKIWRSALFDVAQAMDRKEYTEIRDAMAKLQSQTPGLTVSTDIDEENVYISLRLSGSAKYVILPRQGEQLGVWPNA</sequence>
<evidence type="ECO:0000313" key="2">
    <source>
        <dbReference type="Proteomes" id="UP001153387"/>
    </source>
</evidence>
<keyword evidence="2" id="KW-1185">Reference proteome</keyword>
<name>A0A9X4KD75_9BACL</name>
<evidence type="ECO:0000313" key="1">
    <source>
        <dbReference type="EMBL" id="MDG0789631.1"/>
    </source>
</evidence>